<evidence type="ECO:0000313" key="2">
    <source>
        <dbReference type="Proteomes" id="UP000812277"/>
    </source>
</evidence>
<dbReference type="Pfam" id="PF06224">
    <property type="entry name" value="AlkZ-like"/>
    <property type="match status" value="1"/>
</dbReference>
<dbReference type="InterPro" id="IPR009351">
    <property type="entry name" value="AlkZ-like"/>
</dbReference>
<accession>A0ABS7D672</accession>
<organism evidence="1 2">
    <name type="scientific">Paenibacillus oenotherae</name>
    <dbReference type="NCBI Taxonomy" id="1435645"/>
    <lineage>
        <taxon>Bacteria</taxon>
        <taxon>Bacillati</taxon>
        <taxon>Bacillota</taxon>
        <taxon>Bacilli</taxon>
        <taxon>Bacillales</taxon>
        <taxon>Paenibacillaceae</taxon>
        <taxon>Paenibacillus</taxon>
    </lineage>
</organism>
<keyword evidence="2" id="KW-1185">Reference proteome</keyword>
<dbReference type="GO" id="GO:0003677">
    <property type="term" value="F:DNA binding"/>
    <property type="evidence" value="ECO:0007669"/>
    <property type="project" value="UniProtKB-KW"/>
</dbReference>
<proteinExistence type="predicted"/>
<dbReference type="PANTHER" id="PTHR38479">
    <property type="entry name" value="LMO0824 PROTEIN"/>
    <property type="match status" value="1"/>
</dbReference>
<name>A0ABS7D672_9BACL</name>
<comment type="caution">
    <text evidence="1">The sequence shown here is derived from an EMBL/GenBank/DDBJ whole genome shotgun (WGS) entry which is preliminary data.</text>
</comment>
<dbReference type="RefSeq" id="WP_219872848.1">
    <property type="nucleotide sequence ID" value="NZ_JAHZIJ010000007.1"/>
</dbReference>
<dbReference type="Proteomes" id="UP000812277">
    <property type="component" value="Unassembled WGS sequence"/>
</dbReference>
<gene>
    <name evidence="1" type="ORF">K0T92_11770</name>
</gene>
<dbReference type="PANTHER" id="PTHR38479:SF2">
    <property type="entry name" value="WINGED HELIX DNA-BINDING DOMAIN-CONTAINING PROTEIN"/>
    <property type="match status" value="1"/>
</dbReference>
<reference evidence="1 2" key="1">
    <citation type="submission" date="2021-07" db="EMBL/GenBank/DDBJ databases">
        <title>Paenibacillus radiodurans sp. nov., isolated from the southeastern edge of Tengger Desert.</title>
        <authorList>
            <person name="Zhang G."/>
        </authorList>
    </citation>
    <scope>NUCLEOTIDE SEQUENCE [LARGE SCALE GENOMIC DNA]</scope>
    <source>
        <strain evidence="1 2">DT7-4</strain>
    </source>
</reference>
<sequence>MPSLSVPVLGQRALNRALLERQFLLRRTDLSPLDVIEQLVGLQAQAPNPPYYGLWTRLANFHQNDLTEPMLDRQVVRIALMRSTIHLVTAADCLKLRSVLQPVLNRGLQGAYGRQLEGLDTIAMAELGRSLVEEYPRTFNELGLLLQQRWPNCSSEAMAGAVRTLVPLVQVPPRGIWGAGGQPTHTSAEAWLGLPLSEDNAPDEMILRYLGAFGPATVKDMQVWSGLTRLSEAIERLRPRLRTFRDENGNELLDLPDAPLPNPDTPAPPRFLGEFDNMLLSYADRTRIMADHYRQHLFTKNGIIRAAVLIDGFVCGKWRIERQHGGCATLIIDLFEPLTAQDRAALGEEGERLLHFAAADADSYDIQFVLSE</sequence>
<keyword evidence="1" id="KW-0238">DNA-binding</keyword>
<evidence type="ECO:0000313" key="1">
    <source>
        <dbReference type="EMBL" id="MBW7475428.1"/>
    </source>
</evidence>
<dbReference type="EMBL" id="JAHZIJ010000007">
    <property type="protein sequence ID" value="MBW7475428.1"/>
    <property type="molecule type" value="Genomic_DNA"/>
</dbReference>
<protein>
    <submittedName>
        <fullName evidence="1">Winged helix DNA-binding domain-containing protein</fullName>
    </submittedName>
</protein>